<evidence type="ECO:0000256" key="11">
    <source>
        <dbReference type="ARBA" id="ARBA00023303"/>
    </source>
</evidence>
<evidence type="ECO:0000256" key="14">
    <source>
        <dbReference type="SAM" id="Phobius"/>
    </source>
</evidence>
<evidence type="ECO:0000313" key="15">
    <source>
        <dbReference type="EMBL" id="KAH3810276.1"/>
    </source>
</evidence>
<proteinExistence type="inferred from homology"/>
<protein>
    <submittedName>
        <fullName evidence="15">Uncharacterized protein</fullName>
    </submittedName>
</protein>
<feature type="transmembrane region" description="Helical" evidence="14">
    <location>
        <begin position="31"/>
        <end position="52"/>
    </location>
</feature>
<dbReference type="Gene3D" id="1.10.287.770">
    <property type="entry name" value="YojJ-like"/>
    <property type="match status" value="1"/>
</dbReference>
<dbReference type="GO" id="GO:0005886">
    <property type="term" value="C:plasma membrane"/>
    <property type="evidence" value="ECO:0007669"/>
    <property type="project" value="TreeGrafter"/>
</dbReference>
<keyword evidence="10 12" id="KW-0739">Sodium transport</keyword>
<feature type="compositionally biased region" description="Basic and acidic residues" evidence="13">
    <location>
        <begin position="479"/>
        <end position="491"/>
    </location>
</feature>
<keyword evidence="16" id="KW-1185">Reference proteome</keyword>
<gene>
    <name evidence="15" type="ORF">DPMN_138666</name>
</gene>
<dbReference type="EMBL" id="JAIWYP010000006">
    <property type="protein sequence ID" value="KAH3810276.1"/>
    <property type="molecule type" value="Genomic_DNA"/>
</dbReference>
<evidence type="ECO:0000256" key="8">
    <source>
        <dbReference type="ARBA" id="ARBA00023136"/>
    </source>
</evidence>
<comment type="caution">
    <text evidence="15">The sequence shown here is derived from an EMBL/GenBank/DDBJ whole genome shotgun (WGS) entry which is preliminary data.</text>
</comment>
<dbReference type="InterPro" id="IPR001873">
    <property type="entry name" value="ENaC"/>
</dbReference>
<evidence type="ECO:0000256" key="4">
    <source>
        <dbReference type="ARBA" id="ARBA00022692"/>
    </source>
</evidence>
<dbReference type="Proteomes" id="UP000828390">
    <property type="component" value="Unassembled WGS sequence"/>
</dbReference>
<dbReference type="PANTHER" id="PTHR11690:SF300">
    <property type="entry name" value="PICKPOCKET PROTEIN 19"/>
    <property type="match status" value="1"/>
</dbReference>
<name>A0A9D4JEX1_DREPO</name>
<evidence type="ECO:0000256" key="2">
    <source>
        <dbReference type="ARBA" id="ARBA00022448"/>
    </source>
</evidence>
<sequence>MGKTAVAEYVDYATIHGVERIKNSPFAGFKILWLIALCGSLGMITFQVVMLYRKYDSTPVSTSMELKTVEKMRFPKVVICNTNPGQTTRLPVESGESGTENLFNIIHFKYEEAIRSNLTLEKAVTVAESFKLWLSSLPESLLMAYSQPFDEFVLSCAFAGNSCSPSSIGNHSTFRTYDYGLCYVFDPKKQDGISPSAEVSSSGQRFGLELLLNVDRDQSIHLVTSSDGVLICPLHDVSEYLDADSGVFVPTGFQANIAVSKSVTESVPGKNNESPMCDETSDTSVHDCLSDCRQKNIAQRCGCYQQFFMLDKVKVDSQLSTTLDNDTDYRPCLSSKDLVCILKALDEFTNSTPSGCKCISPCRNEFFTPEITLISFPNEKYTPIVWALLAAKIQDGPHPYEHGRTRLDSMIFKTRENVIRVRIYLKALSYEVIKESYAYEIANFISDIGGQLGLWAGFSVLSILELVELMFLLVAKKEKKENPTEPARNEPGDNDISLDTHKTELSDFD</sequence>
<evidence type="ECO:0000256" key="6">
    <source>
        <dbReference type="ARBA" id="ARBA00023053"/>
    </source>
</evidence>
<feature type="region of interest" description="Disordered" evidence="13">
    <location>
        <begin position="479"/>
        <end position="509"/>
    </location>
</feature>
<evidence type="ECO:0000256" key="13">
    <source>
        <dbReference type="SAM" id="MobiDB-lite"/>
    </source>
</evidence>
<comment type="subcellular location">
    <subcellularLocation>
        <location evidence="1">Membrane</location>
        <topology evidence="1">Multi-pass membrane protein</topology>
    </subcellularLocation>
</comment>
<evidence type="ECO:0000313" key="16">
    <source>
        <dbReference type="Proteomes" id="UP000828390"/>
    </source>
</evidence>
<dbReference type="GO" id="GO:0015280">
    <property type="term" value="F:ligand-gated sodium channel activity"/>
    <property type="evidence" value="ECO:0007669"/>
    <property type="project" value="TreeGrafter"/>
</dbReference>
<feature type="compositionally biased region" description="Basic and acidic residues" evidence="13">
    <location>
        <begin position="498"/>
        <end position="509"/>
    </location>
</feature>
<keyword evidence="9" id="KW-0325">Glycoprotein</keyword>
<evidence type="ECO:0000256" key="10">
    <source>
        <dbReference type="ARBA" id="ARBA00023201"/>
    </source>
</evidence>
<dbReference type="PANTHER" id="PTHR11690">
    <property type="entry name" value="AMILORIDE-SENSITIVE SODIUM CHANNEL-RELATED"/>
    <property type="match status" value="1"/>
</dbReference>
<dbReference type="FunFam" id="1.10.287.770:FF:000001">
    <property type="entry name" value="Acid-sensing ion channel subunit 1"/>
    <property type="match status" value="1"/>
</dbReference>
<keyword evidence="8 14" id="KW-0472">Membrane</keyword>
<evidence type="ECO:0000256" key="7">
    <source>
        <dbReference type="ARBA" id="ARBA00023065"/>
    </source>
</evidence>
<reference evidence="15" key="2">
    <citation type="submission" date="2020-11" db="EMBL/GenBank/DDBJ databases">
        <authorList>
            <person name="McCartney M.A."/>
            <person name="Auch B."/>
            <person name="Kono T."/>
            <person name="Mallez S."/>
            <person name="Becker A."/>
            <person name="Gohl D.M."/>
            <person name="Silverstein K.A.T."/>
            <person name="Koren S."/>
            <person name="Bechman K.B."/>
            <person name="Herman A."/>
            <person name="Abrahante J.E."/>
            <person name="Garbe J."/>
        </authorList>
    </citation>
    <scope>NUCLEOTIDE SEQUENCE</scope>
    <source>
        <strain evidence="15">Duluth1</strain>
        <tissue evidence="15">Whole animal</tissue>
    </source>
</reference>
<dbReference type="PRINTS" id="PR01078">
    <property type="entry name" value="AMINACHANNEL"/>
</dbReference>
<dbReference type="Gene3D" id="2.60.470.10">
    <property type="entry name" value="Acid-sensing ion channels like domains"/>
    <property type="match status" value="1"/>
</dbReference>
<comment type="similarity">
    <text evidence="12">Belongs to the amiloride-sensitive sodium channel (TC 1.A.6) family.</text>
</comment>
<feature type="transmembrane region" description="Helical" evidence="14">
    <location>
        <begin position="452"/>
        <end position="474"/>
    </location>
</feature>
<keyword evidence="6" id="KW-0915">Sodium</keyword>
<reference evidence="15" key="1">
    <citation type="journal article" date="2019" name="bioRxiv">
        <title>The Genome of the Zebra Mussel, Dreissena polymorpha: A Resource for Invasive Species Research.</title>
        <authorList>
            <person name="McCartney M.A."/>
            <person name="Auch B."/>
            <person name="Kono T."/>
            <person name="Mallez S."/>
            <person name="Zhang Y."/>
            <person name="Obille A."/>
            <person name="Becker A."/>
            <person name="Abrahante J.E."/>
            <person name="Garbe J."/>
            <person name="Badalamenti J.P."/>
            <person name="Herman A."/>
            <person name="Mangelson H."/>
            <person name="Liachko I."/>
            <person name="Sullivan S."/>
            <person name="Sone E.D."/>
            <person name="Koren S."/>
            <person name="Silverstein K.A.T."/>
            <person name="Beckman K.B."/>
            <person name="Gohl D.M."/>
        </authorList>
    </citation>
    <scope>NUCLEOTIDE SEQUENCE</scope>
    <source>
        <strain evidence="15">Duluth1</strain>
        <tissue evidence="15">Whole animal</tissue>
    </source>
</reference>
<keyword evidence="7 12" id="KW-0406">Ion transport</keyword>
<evidence type="ECO:0000256" key="5">
    <source>
        <dbReference type="ARBA" id="ARBA00022989"/>
    </source>
</evidence>
<evidence type="ECO:0000256" key="3">
    <source>
        <dbReference type="ARBA" id="ARBA00022461"/>
    </source>
</evidence>
<keyword evidence="3 12" id="KW-0894">Sodium channel</keyword>
<keyword evidence="2 12" id="KW-0813">Transport</keyword>
<dbReference type="AlphaFoldDB" id="A0A9D4JEX1"/>
<evidence type="ECO:0000256" key="1">
    <source>
        <dbReference type="ARBA" id="ARBA00004141"/>
    </source>
</evidence>
<dbReference type="Pfam" id="PF00858">
    <property type="entry name" value="ASC"/>
    <property type="match status" value="1"/>
</dbReference>
<keyword evidence="5 14" id="KW-1133">Transmembrane helix</keyword>
<evidence type="ECO:0000256" key="9">
    <source>
        <dbReference type="ARBA" id="ARBA00023180"/>
    </source>
</evidence>
<evidence type="ECO:0000256" key="12">
    <source>
        <dbReference type="RuleBase" id="RU000679"/>
    </source>
</evidence>
<keyword evidence="4 12" id="KW-0812">Transmembrane</keyword>
<accession>A0A9D4JEX1</accession>
<keyword evidence="11 12" id="KW-0407">Ion channel</keyword>
<organism evidence="15 16">
    <name type="scientific">Dreissena polymorpha</name>
    <name type="common">Zebra mussel</name>
    <name type="synonym">Mytilus polymorpha</name>
    <dbReference type="NCBI Taxonomy" id="45954"/>
    <lineage>
        <taxon>Eukaryota</taxon>
        <taxon>Metazoa</taxon>
        <taxon>Spiralia</taxon>
        <taxon>Lophotrochozoa</taxon>
        <taxon>Mollusca</taxon>
        <taxon>Bivalvia</taxon>
        <taxon>Autobranchia</taxon>
        <taxon>Heteroconchia</taxon>
        <taxon>Euheterodonta</taxon>
        <taxon>Imparidentia</taxon>
        <taxon>Neoheterodontei</taxon>
        <taxon>Myida</taxon>
        <taxon>Dreissenoidea</taxon>
        <taxon>Dreissenidae</taxon>
        <taxon>Dreissena</taxon>
    </lineage>
</organism>